<evidence type="ECO:0000313" key="2">
    <source>
        <dbReference type="EMBL" id="KAJ7371580.1"/>
    </source>
</evidence>
<keyword evidence="3" id="KW-1185">Reference proteome</keyword>
<dbReference type="OrthoDB" id="6088938at2759"/>
<organism evidence="2 3">
    <name type="scientific">Desmophyllum pertusum</name>
    <dbReference type="NCBI Taxonomy" id="174260"/>
    <lineage>
        <taxon>Eukaryota</taxon>
        <taxon>Metazoa</taxon>
        <taxon>Cnidaria</taxon>
        <taxon>Anthozoa</taxon>
        <taxon>Hexacorallia</taxon>
        <taxon>Scleractinia</taxon>
        <taxon>Caryophylliina</taxon>
        <taxon>Caryophylliidae</taxon>
        <taxon>Desmophyllum</taxon>
    </lineage>
</organism>
<dbReference type="EMBL" id="MU826844">
    <property type="protein sequence ID" value="KAJ7371580.1"/>
    <property type="molecule type" value="Genomic_DNA"/>
</dbReference>
<accession>A0A9X0CQ55</accession>
<evidence type="ECO:0000313" key="3">
    <source>
        <dbReference type="Proteomes" id="UP001163046"/>
    </source>
</evidence>
<comment type="caution">
    <text evidence="2">The sequence shown here is derived from an EMBL/GenBank/DDBJ whole genome shotgun (WGS) entry which is preliminary data.</text>
</comment>
<reference evidence="2" key="1">
    <citation type="submission" date="2023-01" db="EMBL/GenBank/DDBJ databases">
        <title>Genome assembly of the deep-sea coral Lophelia pertusa.</title>
        <authorList>
            <person name="Herrera S."/>
            <person name="Cordes E."/>
        </authorList>
    </citation>
    <scope>NUCLEOTIDE SEQUENCE</scope>
    <source>
        <strain evidence="2">USNM1676648</strain>
        <tissue evidence="2">Polyp</tissue>
    </source>
</reference>
<name>A0A9X0CQ55_9CNID</name>
<feature type="chain" id="PRO_5040729243" description="S-protein homolog" evidence="1">
    <location>
        <begin position="20"/>
        <end position="135"/>
    </location>
</feature>
<dbReference type="AlphaFoldDB" id="A0A9X0CQ55"/>
<dbReference type="InterPro" id="IPR013783">
    <property type="entry name" value="Ig-like_fold"/>
</dbReference>
<evidence type="ECO:0000256" key="1">
    <source>
        <dbReference type="SAM" id="SignalP"/>
    </source>
</evidence>
<proteinExistence type="predicted"/>
<gene>
    <name evidence="2" type="ORF">OS493_024255</name>
</gene>
<sequence length="135" mass="15006">MKSCFTLVLGMTLVLPLSASIKWNSKPPNPVEGLLGENVTLEWNFTLANENLDYFSLLRNYRDMIKYSDVGFVIYKHFKGSVGMVKNGTPAFMLINLKWSDDGTNFCCKVGTKTTTGSEGDTYVDCVALKVLGEM</sequence>
<evidence type="ECO:0008006" key="4">
    <source>
        <dbReference type="Google" id="ProtNLM"/>
    </source>
</evidence>
<keyword evidence="1" id="KW-0732">Signal</keyword>
<dbReference type="Gene3D" id="2.60.40.10">
    <property type="entry name" value="Immunoglobulins"/>
    <property type="match status" value="1"/>
</dbReference>
<protein>
    <recommendedName>
        <fullName evidence="4">S-protein homolog</fullName>
    </recommendedName>
</protein>
<feature type="signal peptide" evidence="1">
    <location>
        <begin position="1"/>
        <end position="19"/>
    </location>
</feature>
<dbReference type="Proteomes" id="UP001163046">
    <property type="component" value="Unassembled WGS sequence"/>
</dbReference>